<evidence type="ECO:0000256" key="5">
    <source>
        <dbReference type="SAM" id="Phobius"/>
    </source>
</evidence>
<protein>
    <submittedName>
        <fullName evidence="7">L-lactate dehydrogenase</fullName>
    </submittedName>
</protein>
<evidence type="ECO:0000313" key="7">
    <source>
        <dbReference type="EMBL" id="CAK9084053.1"/>
    </source>
</evidence>
<dbReference type="InterPro" id="IPR001199">
    <property type="entry name" value="Cyt_B5-like_heme/steroid-bd"/>
</dbReference>
<dbReference type="PROSITE" id="PS50255">
    <property type="entry name" value="CYTOCHROME_B5_2"/>
    <property type="match status" value="1"/>
</dbReference>
<proteinExistence type="predicted"/>
<keyword evidence="3" id="KW-0408">Iron</keyword>
<comment type="caution">
    <text evidence="7">The sequence shown here is derived from an EMBL/GenBank/DDBJ whole genome shotgun (WGS) entry which is preliminary data.</text>
</comment>
<keyword evidence="5" id="KW-0472">Membrane</keyword>
<feature type="compositionally biased region" description="Pro residues" evidence="4">
    <location>
        <begin position="584"/>
        <end position="594"/>
    </location>
</feature>
<reference evidence="7 8" key="1">
    <citation type="submission" date="2024-02" db="EMBL/GenBank/DDBJ databases">
        <authorList>
            <person name="Chen Y."/>
            <person name="Shah S."/>
            <person name="Dougan E. K."/>
            <person name="Thang M."/>
            <person name="Chan C."/>
        </authorList>
    </citation>
    <scope>NUCLEOTIDE SEQUENCE [LARGE SCALE GENOMIC DNA]</scope>
</reference>
<dbReference type="InterPro" id="IPR018506">
    <property type="entry name" value="Cyt_B5_heme-BS"/>
</dbReference>
<evidence type="ECO:0000259" key="6">
    <source>
        <dbReference type="PROSITE" id="PS50255"/>
    </source>
</evidence>
<evidence type="ECO:0000256" key="3">
    <source>
        <dbReference type="ARBA" id="ARBA00023004"/>
    </source>
</evidence>
<dbReference type="Pfam" id="PF00173">
    <property type="entry name" value="Cyt-b5"/>
    <property type="match status" value="1"/>
</dbReference>
<name>A0ABP0Q8P3_9DINO</name>
<evidence type="ECO:0000256" key="1">
    <source>
        <dbReference type="ARBA" id="ARBA00022617"/>
    </source>
</evidence>
<keyword evidence="2" id="KW-0479">Metal-binding</keyword>
<keyword evidence="1" id="KW-0349">Heme</keyword>
<dbReference type="PROSITE" id="PS00191">
    <property type="entry name" value="CYTOCHROME_B5_1"/>
    <property type="match status" value="1"/>
</dbReference>
<dbReference type="InterPro" id="IPR036400">
    <property type="entry name" value="Cyt_B5-like_heme/steroid_sf"/>
</dbReference>
<evidence type="ECO:0000256" key="2">
    <source>
        <dbReference type="ARBA" id="ARBA00022723"/>
    </source>
</evidence>
<dbReference type="Proteomes" id="UP001642464">
    <property type="component" value="Unassembled WGS sequence"/>
</dbReference>
<dbReference type="SUPFAM" id="SSF55856">
    <property type="entry name" value="Cytochrome b5-like heme/steroid binding domain"/>
    <property type="match status" value="1"/>
</dbReference>
<keyword evidence="5" id="KW-0812">Transmembrane</keyword>
<keyword evidence="5" id="KW-1133">Transmembrane helix</keyword>
<dbReference type="Gene3D" id="3.10.120.10">
    <property type="entry name" value="Cytochrome b5-like heme/steroid binding domain"/>
    <property type="match status" value="1"/>
</dbReference>
<accession>A0ABP0Q8P3</accession>
<feature type="region of interest" description="Disordered" evidence="4">
    <location>
        <begin position="568"/>
        <end position="594"/>
    </location>
</feature>
<gene>
    <name evidence="7" type="ORF">SCF082_LOCUS39889</name>
</gene>
<dbReference type="EMBL" id="CAXAMM010039129">
    <property type="protein sequence ID" value="CAK9084053.1"/>
    <property type="molecule type" value="Genomic_DNA"/>
</dbReference>
<keyword evidence="8" id="KW-1185">Reference proteome</keyword>
<evidence type="ECO:0000313" key="8">
    <source>
        <dbReference type="Proteomes" id="UP001642464"/>
    </source>
</evidence>
<evidence type="ECO:0000256" key="4">
    <source>
        <dbReference type="SAM" id="MobiDB-lite"/>
    </source>
</evidence>
<feature type="domain" description="Cytochrome b5 heme-binding" evidence="6">
    <location>
        <begin position="483"/>
        <end position="535"/>
    </location>
</feature>
<feature type="transmembrane region" description="Helical" evidence="5">
    <location>
        <begin position="141"/>
        <end position="162"/>
    </location>
</feature>
<organism evidence="7 8">
    <name type="scientific">Durusdinium trenchii</name>
    <dbReference type="NCBI Taxonomy" id="1381693"/>
    <lineage>
        <taxon>Eukaryota</taxon>
        <taxon>Sar</taxon>
        <taxon>Alveolata</taxon>
        <taxon>Dinophyceae</taxon>
        <taxon>Suessiales</taxon>
        <taxon>Symbiodiniaceae</taxon>
        <taxon>Durusdinium</taxon>
    </lineage>
</organism>
<sequence>MSPNVTHIARSGSSAVVREQRGAVVTQVPIRTWSNAAWAMAKLRLKAGFLCARIGVEGIPLQVMQSDIDAEVFRLAADALLAKTGSGEEVRPQELANIVWSMAASRMGKAEIGLDRCITHMLQRVDECGCNVPEGRQNQSWLWVGGVAIILILLALNLVLVLRITVRQNDRGEHEVTLSVKGKSGKGWYGVVLPDAVHGVASIRAELGGSARDPPGLLSVLLTQMQRPPRSSPAAANRFRPEHIEALKACKNRTAAGNYKEAETYRPARRRAGCSQGARGGSIVDGLSAQIGCAWWPVLSGARLAEGGAGPRLLTDIDDLVERSIAVARQPGHTQAKGCSDPGTPPKRFGHIFTELQDYDVDDHLLTTRKPHPPPTFTTHYRLVALELLPREIECSRGMPGRRVHERSPKLPAAPSETVCCRSQWQRADRHLAGAKEDWTSAFELAASASGTKLDWLCLPCLVLLLAWPVAALSPQACHDAGQEAAARKAAKGCFMTIEGKKYDASSFVNKHPGGPVFLAKACCTDATEQFQANHRLLSEGKVQQPLRQMTCSNARKKSFGQMTAPTVRTEGSGHSEVFSLAKLPPPPWRVRSA</sequence>